<name>H1KCC0_METEX</name>
<dbReference type="EMBL" id="AGJK01000003">
    <property type="protein sequence ID" value="EHP94937.1"/>
    <property type="molecule type" value="Genomic_DNA"/>
</dbReference>
<sequence length="179" mass="19423">MSAVISPCGLYRYRLERDLGGLIAGPTVAWIMVNPSTADATADDPTIRKVIGFSRRLGAGRVIVGNLFAFRATDIKALRTAADPIGIDGGDHLRRIMREADKVIVAWGPCAKLPKWLRNRWMEVAGIAEAHGIPLLCIGTAQDGHPLHPLMPSYDRPIVPWSPPHGASKTSPLTPEHQP</sequence>
<evidence type="ECO:0000313" key="2">
    <source>
        <dbReference type="Proteomes" id="UP000004382"/>
    </source>
</evidence>
<accession>H1KCC0</accession>
<dbReference type="RefSeq" id="WP_003596389.1">
    <property type="nucleotide sequence ID" value="NZ_AGJK01000003.1"/>
</dbReference>
<evidence type="ECO:0008006" key="3">
    <source>
        <dbReference type="Google" id="ProtNLM"/>
    </source>
</evidence>
<gene>
    <name evidence="1" type="ORF">MetexDRAFT_0282</name>
</gene>
<dbReference type="AlphaFoldDB" id="H1KCC0"/>
<dbReference type="PATRIC" id="fig|882800.3.peg.266"/>
<protein>
    <recommendedName>
        <fullName evidence="3">DUF1643 domain-containing protein</fullName>
    </recommendedName>
</protein>
<comment type="caution">
    <text evidence="1">The sequence shown here is derived from an EMBL/GenBank/DDBJ whole genome shotgun (WGS) entry which is preliminary data.</text>
</comment>
<proteinExistence type="predicted"/>
<dbReference type="Pfam" id="PF07799">
    <property type="entry name" value="DUF1643"/>
    <property type="match status" value="1"/>
</dbReference>
<organism evidence="1 2">
    <name type="scientific">Methylorubrum extorquens DSM 13060</name>
    <dbReference type="NCBI Taxonomy" id="882800"/>
    <lineage>
        <taxon>Bacteria</taxon>
        <taxon>Pseudomonadati</taxon>
        <taxon>Pseudomonadota</taxon>
        <taxon>Alphaproteobacteria</taxon>
        <taxon>Hyphomicrobiales</taxon>
        <taxon>Methylobacteriaceae</taxon>
        <taxon>Methylorubrum</taxon>
    </lineage>
</organism>
<dbReference type="InterPro" id="IPR012441">
    <property type="entry name" value="DUF1643"/>
</dbReference>
<dbReference type="Proteomes" id="UP000004382">
    <property type="component" value="Unassembled WGS sequence"/>
</dbReference>
<reference evidence="1 2" key="1">
    <citation type="submission" date="2011-09" db="EMBL/GenBank/DDBJ databases">
        <title>The draft genome of Methylobacterium extorquens DSM 13060.</title>
        <authorList>
            <consortium name="US DOE Joint Genome Institute (JGI-PGF)"/>
            <person name="Lucas S."/>
            <person name="Han J."/>
            <person name="Lapidus A."/>
            <person name="Cheng J.-F."/>
            <person name="Goodwin L."/>
            <person name="Pitluck S."/>
            <person name="Peters L."/>
            <person name="Land M.L."/>
            <person name="Hauser L."/>
            <person name="Koskimaki J."/>
            <person name="Halonen O."/>
            <person name="Pirttila A."/>
            <person name="Frank C."/>
            <person name="Woyke T.J."/>
        </authorList>
    </citation>
    <scope>NUCLEOTIDE SEQUENCE [LARGE SCALE GENOMIC DNA]</scope>
    <source>
        <strain evidence="1 2">DSM 13060</strain>
    </source>
</reference>
<evidence type="ECO:0000313" key="1">
    <source>
        <dbReference type="EMBL" id="EHP94937.1"/>
    </source>
</evidence>